<keyword evidence="2" id="KW-0812">Transmembrane</keyword>
<name>A0A2V1DP09_9PLEO</name>
<feature type="transmembrane region" description="Helical" evidence="2">
    <location>
        <begin position="257"/>
        <end position="275"/>
    </location>
</feature>
<gene>
    <name evidence="3" type="ORF">DM02DRAFT_656160</name>
</gene>
<evidence type="ECO:0000313" key="3">
    <source>
        <dbReference type="EMBL" id="PVH99685.1"/>
    </source>
</evidence>
<organism evidence="3 4">
    <name type="scientific">Periconia macrospinosa</name>
    <dbReference type="NCBI Taxonomy" id="97972"/>
    <lineage>
        <taxon>Eukaryota</taxon>
        <taxon>Fungi</taxon>
        <taxon>Dikarya</taxon>
        <taxon>Ascomycota</taxon>
        <taxon>Pezizomycotina</taxon>
        <taxon>Dothideomycetes</taxon>
        <taxon>Pleosporomycetidae</taxon>
        <taxon>Pleosporales</taxon>
        <taxon>Massarineae</taxon>
        <taxon>Periconiaceae</taxon>
        <taxon>Periconia</taxon>
    </lineage>
</organism>
<dbReference type="OrthoDB" id="3783962at2759"/>
<evidence type="ECO:0000256" key="1">
    <source>
        <dbReference type="SAM" id="MobiDB-lite"/>
    </source>
</evidence>
<evidence type="ECO:0000313" key="4">
    <source>
        <dbReference type="Proteomes" id="UP000244855"/>
    </source>
</evidence>
<proteinExistence type="predicted"/>
<sequence>MRAELLPLSKIIITLFVGIVAFNVRCAAQSPTSPAQALTSLSSPTAPASGSQHFIHPAKNDVLTLGSTLTIRWTEITYYKYVTIQLWDHTSHGFSHDLLTSCSPFSRKTCGNIATHAPNTGSFEWKIPVPVNGTNSAGHAFPRGEKVFWLRMFVEDYVQNSIGNKVPVVSYSQGFAFAKEGESGTTVSVDVSTLMVAGGIPLETVAPTNSAPDSGSADFAETTTYTTGNSRTTTASTTRKLTSKNNASTVRKMDPELIFMASIFGTISLLSYIWII</sequence>
<keyword evidence="2" id="KW-1133">Transmembrane helix</keyword>
<feature type="region of interest" description="Disordered" evidence="1">
    <location>
        <begin position="206"/>
        <end position="240"/>
    </location>
</feature>
<evidence type="ECO:0000256" key="2">
    <source>
        <dbReference type="SAM" id="Phobius"/>
    </source>
</evidence>
<accession>A0A2V1DP09</accession>
<dbReference type="EMBL" id="KZ805387">
    <property type="protein sequence ID" value="PVH99685.1"/>
    <property type="molecule type" value="Genomic_DNA"/>
</dbReference>
<feature type="compositionally biased region" description="Low complexity" evidence="1">
    <location>
        <begin position="222"/>
        <end position="240"/>
    </location>
</feature>
<dbReference type="Proteomes" id="UP000244855">
    <property type="component" value="Unassembled WGS sequence"/>
</dbReference>
<keyword evidence="4" id="KW-1185">Reference proteome</keyword>
<reference evidence="3 4" key="1">
    <citation type="journal article" date="2018" name="Sci. Rep.">
        <title>Comparative genomics provides insights into the lifestyle and reveals functional heterogeneity of dark septate endophytic fungi.</title>
        <authorList>
            <person name="Knapp D.G."/>
            <person name="Nemeth J.B."/>
            <person name="Barry K."/>
            <person name="Hainaut M."/>
            <person name="Henrissat B."/>
            <person name="Johnson J."/>
            <person name="Kuo A."/>
            <person name="Lim J.H.P."/>
            <person name="Lipzen A."/>
            <person name="Nolan M."/>
            <person name="Ohm R.A."/>
            <person name="Tamas L."/>
            <person name="Grigoriev I.V."/>
            <person name="Spatafora J.W."/>
            <person name="Nagy L.G."/>
            <person name="Kovacs G.M."/>
        </authorList>
    </citation>
    <scope>NUCLEOTIDE SEQUENCE [LARGE SCALE GENOMIC DNA]</scope>
    <source>
        <strain evidence="3 4">DSE2036</strain>
    </source>
</reference>
<keyword evidence="2" id="KW-0472">Membrane</keyword>
<dbReference type="AlphaFoldDB" id="A0A2V1DP09"/>
<protein>
    <submittedName>
        <fullName evidence="3">Uncharacterized protein</fullName>
    </submittedName>
</protein>